<accession>A0A2Z7D1W1</accession>
<dbReference type="PROSITE" id="PS51806">
    <property type="entry name" value="DOG1"/>
    <property type="match status" value="1"/>
</dbReference>
<evidence type="ECO:0000313" key="3">
    <source>
        <dbReference type="Proteomes" id="UP000250235"/>
    </source>
</evidence>
<dbReference type="GO" id="GO:0006351">
    <property type="term" value="P:DNA-templated transcription"/>
    <property type="evidence" value="ECO:0007669"/>
    <property type="project" value="InterPro"/>
</dbReference>
<evidence type="ECO:0000313" key="2">
    <source>
        <dbReference type="EMBL" id="KZV52299.1"/>
    </source>
</evidence>
<dbReference type="InterPro" id="IPR025422">
    <property type="entry name" value="TGA_domain"/>
</dbReference>
<dbReference type="InterPro" id="IPR051886">
    <property type="entry name" value="Seed_Dev/Stress_Resp_Reg"/>
</dbReference>
<organism evidence="2 3">
    <name type="scientific">Dorcoceras hygrometricum</name>
    <dbReference type="NCBI Taxonomy" id="472368"/>
    <lineage>
        <taxon>Eukaryota</taxon>
        <taxon>Viridiplantae</taxon>
        <taxon>Streptophyta</taxon>
        <taxon>Embryophyta</taxon>
        <taxon>Tracheophyta</taxon>
        <taxon>Spermatophyta</taxon>
        <taxon>Magnoliopsida</taxon>
        <taxon>eudicotyledons</taxon>
        <taxon>Gunneridae</taxon>
        <taxon>Pentapetalae</taxon>
        <taxon>asterids</taxon>
        <taxon>lamiids</taxon>
        <taxon>Lamiales</taxon>
        <taxon>Gesneriaceae</taxon>
        <taxon>Didymocarpoideae</taxon>
        <taxon>Trichosporeae</taxon>
        <taxon>Loxocarpinae</taxon>
        <taxon>Dorcoceras</taxon>
    </lineage>
</organism>
<dbReference type="OrthoDB" id="1897224at2759"/>
<reference evidence="2 3" key="1">
    <citation type="journal article" date="2015" name="Proc. Natl. Acad. Sci. U.S.A.">
        <title>The resurrection genome of Boea hygrometrica: A blueprint for survival of dehydration.</title>
        <authorList>
            <person name="Xiao L."/>
            <person name="Yang G."/>
            <person name="Zhang L."/>
            <person name="Yang X."/>
            <person name="Zhao S."/>
            <person name="Ji Z."/>
            <person name="Zhou Q."/>
            <person name="Hu M."/>
            <person name="Wang Y."/>
            <person name="Chen M."/>
            <person name="Xu Y."/>
            <person name="Jin H."/>
            <person name="Xiao X."/>
            <person name="Hu G."/>
            <person name="Bao F."/>
            <person name="Hu Y."/>
            <person name="Wan P."/>
            <person name="Li L."/>
            <person name="Deng X."/>
            <person name="Kuang T."/>
            <person name="Xiang C."/>
            <person name="Zhu J.K."/>
            <person name="Oliver M.J."/>
            <person name="He Y."/>
        </authorList>
    </citation>
    <scope>NUCLEOTIDE SEQUENCE [LARGE SCALE GENOMIC DNA]</scope>
    <source>
        <strain evidence="3">cv. XS01</strain>
    </source>
</reference>
<dbReference type="PANTHER" id="PTHR46354">
    <property type="entry name" value="DOG1 DOMAIN-CONTAINING PROTEIN"/>
    <property type="match status" value="1"/>
</dbReference>
<dbReference type="Pfam" id="PF14144">
    <property type="entry name" value="DOG1"/>
    <property type="match status" value="1"/>
</dbReference>
<dbReference type="EMBL" id="KQ991122">
    <property type="protein sequence ID" value="KZV52299.1"/>
    <property type="molecule type" value="Genomic_DNA"/>
</dbReference>
<dbReference type="GO" id="GO:0043565">
    <property type="term" value="F:sequence-specific DNA binding"/>
    <property type="evidence" value="ECO:0007669"/>
    <property type="project" value="InterPro"/>
</dbReference>
<proteinExistence type="predicted"/>
<keyword evidence="3" id="KW-1185">Reference proteome</keyword>
<dbReference type="AlphaFoldDB" id="A0A2Z7D1W1"/>
<feature type="domain" description="DOG1" evidence="1">
    <location>
        <begin position="7"/>
        <end position="247"/>
    </location>
</feature>
<evidence type="ECO:0000259" key="1">
    <source>
        <dbReference type="PROSITE" id="PS51806"/>
    </source>
</evidence>
<dbReference type="Proteomes" id="UP000250235">
    <property type="component" value="Unassembled WGS sequence"/>
</dbReference>
<protein>
    <recommendedName>
        <fullName evidence="1">DOG1 domain-containing protein</fullName>
    </recommendedName>
</protein>
<sequence>MESSDKGYSDLSFFRDWMKIQEEDLLELHQALELNADGGDHTVELKRLAEKNIAHFQEYATTRRRLARDDVSSFFSPSWCSSFEGSMLWVGGCRPSIFIRLVYALSGKEFESNLREYLQGRRIGGGLGDLSANQIRLINGLHLKTVGLEDKLSSKLASLQEDMADEPIASIAQESRGHGPPSRAVNEALSTHDDSMVNLMEEADNLRLCTMKELISILTPFQAVAFLAGGKKLHLCLHEWGVLRDHEHGRHWRMSGN</sequence>
<dbReference type="PANTHER" id="PTHR46354:SF7">
    <property type="entry name" value="PROTEIN DOG1-LIKE 1"/>
    <property type="match status" value="1"/>
</dbReference>
<gene>
    <name evidence="2" type="ORF">F511_35035</name>
</gene>
<name>A0A2Z7D1W1_9LAMI</name>